<dbReference type="EMBL" id="CSAE01000446">
    <property type="protein sequence ID" value="COW30976.1"/>
    <property type="molecule type" value="Genomic_DNA"/>
</dbReference>
<evidence type="ECO:0000313" key="2">
    <source>
        <dbReference type="EMBL" id="COW30976.1"/>
    </source>
</evidence>
<dbReference type="AlphaFoldDB" id="A0A0T9F944"/>
<reference evidence="3" key="1">
    <citation type="submission" date="2015-03" db="EMBL/GenBank/DDBJ databases">
        <authorList>
            <consortium name="Pathogen Informatics"/>
        </authorList>
    </citation>
    <scope>NUCLEOTIDE SEQUENCE [LARGE SCALE GENOMIC DNA]</scope>
    <source>
        <strain evidence="3">K00500041</strain>
    </source>
</reference>
<evidence type="ECO:0000256" key="1">
    <source>
        <dbReference type="SAM" id="MobiDB-lite"/>
    </source>
</evidence>
<name>A0A0T9F944_MYCTX</name>
<evidence type="ECO:0000313" key="3">
    <source>
        <dbReference type="Proteomes" id="UP000038802"/>
    </source>
</evidence>
<dbReference type="Proteomes" id="UP000038802">
    <property type="component" value="Unassembled WGS sequence"/>
</dbReference>
<proteinExistence type="predicted"/>
<sequence>MRRGIEDEFEPPRQPVDPLGVHPELVDQVQRPTAEHHPRGKPHQWQRNPHENLAAVVPLLAQRGGEVEVFAGVMRLVGSPDQPNSVGDAVIGVVQQIDTNDRDHPGVPPVGGQLPGGKVGIDCGITEQGKGLPAGGGGYRNQPHRDAGHRVAGEVSARGGPWLPGSSGLDAFQLAGRRPFENQQQ</sequence>
<protein>
    <submittedName>
        <fullName evidence="2">Uncharacterized protein</fullName>
    </submittedName>
</protein>
<feature type="region of interest" description="Disordered" evidence="1">
    <location>
        <begin position="155"/>
        <end position="185"/>
    </location>
</feature>
<gene>
    <name evidence="2" type="ORF">ERS007703_03349</name>
</gene>
<accession>A0A0T9F944</accession>
<feature type="region of interest" description="Disordered" evidence="1">
    <location>
        <begin position="1"/>
        <end position="49"/>
    </location>
</feature>
<organism evidence="2 3">
    <name type="scientific">Mycobacterium tuberculosis</name>
    <dbReference type="NCBI Taxonomy" id="1773"/>
    <lineage>
        <taxon>Bacteria</taxon>
        <taxon>Bacillati</taxon>
        <taxon>Actinomycetota</taxon>
        <taxon>Actinomycetes</taxon>
        <taxon>Mycobacteriales</taxon>
        <taxon>Mycobacteriaceae</taxon>
        <taxon>Mycobacterium</taxon>
        <taxon>Mycobacterium tuberculosis complex</taxon>
    </lineage>
</organism>